<comment type="subcellular location">
    <subcellularLocation>
        <location evidence="2 10">Cell inner membrane</location>
        <topology evidence="2 10">Single-pass type II membrane protein</topology>
        <orientation evidence="2 10">Periplasmic side</orientation>
    </subcellularLocation>
</comment>
<evidence type="ECO:0000256" key="2">
    <source>
        <dbReference type="ARBA" id="ARBA00004382"/>
    </source>
</evidence>
<evidence type="ECO:0000256" key="9">
    <source>
        <dbReference type="ARBA" id="ARBA00023136"/>
    </source>
</evidence>
<dbReference type="InterPro" id="IPR023471">
    <property type="entry name" value="CtaG/Cox11_dom_sf"/>
</dbReference>
<dbReference type="PANTHER" id="PTHR21320">
    <property type="entry name" value="CYTOCHROME C OXIDASE ASSEMBLY PROTEIN COX11-RELATED"/>
    <property type="match status" value="1"/>
</dbReference>
<feature type="topological domain" description="Periplasmic" evidence="10">
    <location>
        <begin position="48"/>
        <end position="204"/>
    </location>
</feature>
<dbReference type="InterPro" id="IPR007533">
    <property type="entry name" value="Cyt_c_oxidase_assmbl_CtaG"/>
</dbReference>
<feature type="topological domain" description="Cytoplasmic" evidence="10">
    <location>
        <begin position="1"/>
        <end position="24"/>
    </location>
</feature>
<keyword evidence="7 10" id="KW-1133">Transmembrane helix</keyword>
<keyword evidence="13" id="KW-1185">Reference proteome</keyword>
<keyword evidence="9 10" id="KW-0472">Membrane</keyword>
<feature type="transmembrane region" description="Helical" evidence="11">
    <location>
        <begin position="27"/>
        <end position="48"/>
    </location>
</feature>
<dbReference type="PIRSF" id="PIRSF005413">
    <property type="entry name" value="COX11"/>
    <property type="match status" value="1"/>
</dbReference>
<dbReference type="Gene3D" id="2.60.370.10">
    <property type="entry name" value="Ctag/Cox11"/>
    <property type="match status" value="1"/>
</dbReference>
<evidence type="ECO:0000256" key="3">
    <source>
        <dbReference type="ARBA" id="ARBA00009620"/>
    </source>
</evidence>
<evidence type="ECO:0000256" key="1">
    <source>
        <dbReference type="ARBA" id="ARBA00004007"/>
    </source>
</evidence>
<reference evidence="13" key="1">
    <citation type="journal article" date="2019" name="Int. J. Syst. Evol. Microbiol.">
        <title>The Global Catalogue of Microorganisms (GCM) 10K type strain sequencing project: providing services to taxonomists for standard genome sequencing and annotation.</title>
        <authorList>
            <consortium name="The Broad Institute Genomics Platform"/>
            <consortium name="The Broad Institute Genome Sequencing Center for Infectious Disease"/>
            <person name="Wu L."/>
            <person name="Ma J."/>
        </authorList>
    </citation>
    <scope>NUCLEOTIDE SEQUENCE [LARGE SCALE GENOMIC DNA]</scope>
    <source>
        <strain evidence="13">CGMCC 1.6774</strain>
    </source>
</reference>
<evidence type="ECO:0000256" key="6">
    <source>
        <dbReference type="ARBA" id="ARBA00022968"/>
    </source>
</evidence>
<evidence type="ECO:0000256" key="8">
    <source>
        <dbReference type="ARBA" id="ARBA00023008"/>
    </source>
</evidence>
<dbReference type="Pfam" id="PF04442">
    <property type="entry name" value="CtaG_Cox11"/>
    <property type="match status" value="1"/>
</dbReference>
<evidence type="ECO:0000256" key="7">
    <source>
        <dbReference type="ARBA" id="ARBA00022989"/>
    </source>
</evidence>
<keyword evidence="6 10" id="KW-0735">Signal-anchor</keyword>
<evidence type="ECO:0000256" key="10">
    <source>
        <dbReference type="HAMAP-Rule" id="MF_00155"/>
    </source>
</evidence>
<keyword evidence="8 10" id="KW-0186">Copper</keyword>
<keyword evidence="10" id="KW-1003">Cell membrane</keyword>
<gene>
    <name evidence="10" type="primary">ctaG</name>
    <name evidence="12" type="ORF">ACFSOX_03875</name>
</gene>
<keyword evidence="10" id="KW-0997">Cell inner membrane</keyword>
<proteinExistence type="inferred from homology"/>
<comment type="caution">
    <text evidence="12">The sequence shown here is derived from an EMBL/GenBank/DDBJ whole genome shotgun (WGS) entry which is preliminary data.</text>
</comment>
<dbReference type="RefSeq" id="WP_378476472.1">
    <property type="nucleotide sequence ID" value="NZ_JBHUIW010000003.1"/>
</dbReference>
<sequence length="204" mass="22192">MTPTTPRTPTPPVSDLARQRAATRRDVGVALACGVFVGLMVGAAYAAVPLYDWFCRVTGFGGTTQVATAAPQAILDRRITVRFDANIARGLPWRFEPEQTKVEVKLGEVVTIYYAVTNLAARETTGTASYNVAPTTTGAYFSKIECFCFTEQVFKPGERREMAVVFFVDPKLAADPDQDDLNTITLSYTFYPTRAPATARASGS</sequence>
<evidence type="ECO:0000256" key="5">
    <source>
        <dbReference type="ARBA" id="ARBA00022692"/>
    </source>
</evidence>
<evidence type="ECO:0000256" key="11">
    <source>
        <dbReference type="SAM" id="Phobius"/>
    </source>
</evidence>
<evidence type="ECO:0000313" key="12">
    <source>
        <dbReference type="EMBL" id="MFD2181280.1"/>
    </source>
</evidence>
<dbReference type="HAMAP" id="MF_00155">
    <property type="entry name" value="CtaG"/>
    <property type="match status" value="1"/>
</dbReference>
<name>A0ABW5AGB5_9BRAD</name>
<dbReference type="SUPFAM" id="SSF110111">
    <property type="entry name" value="Ctag/Cox11"/>
    <property type="match status" value="1"/>
</dbReference>
<keyword evidence="5 10" id="KW-0812">Transmembrane</keyword>
<comment type="function">
    <text evidence="1 10">Exerts its effect at some terminal stage of cytochrome c oxidase synthesis, probably by being involved in the insertion of the copper B into subunit I.</text>
</comment>
<accession>A0ABW5AGB5</accession>
<organism evidence="12 13">
    <name type="scientific">Rhodoplanes azumiensis</name>
    <dbReference type="NCBI Taxonomy" id="1897628"/>
    <lineage>
        <taxon>Bacteria</taxon>
        <taxon>Pseudomonadati</taxon>
        <taxon>Pseudomonadota</taxon>
        <taxon>Alphaproteobacteria</taxon>
        <taxon>Hyphomicrobiales</taxon>
        <taxon>Nitrobacteraceae</taxon>
        <taxon>Rhodoplanes</taxon>
    </lineage>
</organism>
<dbReference type="EMBL" id="JBHUIW010000003">
    <property type="protein sequence ID" value="MFD2181280.1"/>
    <property type="molecule type" value="Genomic_DNA"/>
</dbReference>
<evidence type="ECO:0000256" key="4">
    <source>
        <dbReference type="ARBA" id="ARBA00015384"/>
    </source>
</evidence>
<evidence type="ECO:0000313" key="13">
    <source>
        <dbReference type="Proteomes" id="UP001597314"/>
    </source>
</evidence>
<dbReference type="PANTHER" id="PTHR21320:SF3">
    <property type="entry name" value="CYTOCHROME C OXIDASE ASSEMBLY PROTEIN COX11, MITOCHONDRIAL-RELATED"/>
    <property type="match status" value="1"/>
</dbReference>
<dbReference type="NCBIfam" id="NF003465">
    <property type="entry name" value="PRK05089.1"/>
    <property type="match status" value="1"/>
</dbReference>
<protein>
    <recommendedName>
        <fullName evidence="4 10">Cytochrome c oxidase assembly protein CtaG</fullName>
    </recommendedName>
</protein>
<comment type="similarity">
    <text evidence="3 10">Belongs to the COX11/CtaG family.</text>
</comment>
<dbReference type="Proteomes" id="UP001597314">
    <property type="component" value="Unassembled WGS sequence"/>
</dbReference>